<feature type="region of interest" description="Disordered" evidence="1">
    <location>
        <begin position="419"/>
        <end position="444"/>
    </location>
</feature>
<name>A0A3L8S8H9_CHLGU</name>
<evidence type="ECO:0000313" key="3">
    <source>
        <dbReference type="EMBL" id="RLV98565.1"/>
    </source>
</evidence>
<dbReference type="CDD" id="cd13185">
    <property type="entry name" value="FERM_C_FRMD1_FRMD6"/>
    <property type="match status" value="1"/>
</dbReference>
<dbReference type="InterPro" id="IPR011993">
    <property type="entry name" value="PH-like_dom_sf"/>
</dbReference>
<dbReference type="SUPFAM" id="SSF50729">
    <property type="entry name" value="PH domain-like"/>
    <property type="match status" value="1"/>
</dbReference>
<proteinExistence type="predicted"/>
<dbReference type="GO" id="GO:0035332">
    <property type="term" value="P:positive regulation of hippo signaling"/>
    <property type="evidence" value="ECO:0007669"/>
    <property type="project" value="TreeGrafter"/>
</dbReference>
<dbReference type="OrthoDB" id="5957665at2759"/>
<dbReference type="PANTHER" id="PTHR13429">
    <property type="entry name" value="FERM DOMAIN (PROTEIN4.1-EZRIN-RADIXIN-MOESIN) FAMILY"/>
    <property type="match status" value="1"/>
</dbReference>
<dbReference type="SUPFAM" id="SSF47031">
    <property type="entry name" value="Second domain of FERM"/>
    <property type="match status" value="1"/>
</dbReference>
<dbReference type="Gene3D" id="1.20.80.10">
    <property type="match status" value="1"/>
</dbReference>
<dbReference type="InterPro" id="IPR029071">
    <property type="entry name" value="Ubiquitin-like_domsf"/>
</dbReference>
<dbReference type="Pfam" id="PF09380">
    <property type="entry name" value="FERM_C"/>
    <property type="match status" value="1"/>
</dbReference>
<sequence length="654" mass="74396">MIRTLLAGRMQPEIQSICVFLPTREQLSLAVGVKATGQELFQQVCDLVKIKEPHFFGLSIVKNNEYVFIDLEQKLSKYFSKEWKKETTKGTEKFSPPFVAFFRVQYYVENGRVIGDKVARQLYYCHLKEQVLMSHCNHKEEIYFLLAAYSLQADLGNYREKVHAGKYFEPQAYFPHWIIAKRGSDYILKHAPEMHREQQGLSAKEAVLKFIKESCLLEDVPVHFYRLQKDKKEDQPTVILGLTLRGMHIYQEVNHIRQLLYDFPWSHIRKLAFLGKKFEIQPDGLPSARKLVYYTGCPFRSRHLLQLLSNSHRLFLNIQPVLKQIQKLEEAEEKKCYRESYISDTLDMDLDPCDKNSHGSGSSGGSHRDNHLSRQSTGSHGSSHTSGIEADSRHRMSVEMSVDEPFSIGRVHRKEKSCSSTISYSSSGIDSGSKGQAEDGAQDDGKEFGHVEQLLSQLFSCRRAGSKRLYSSLEHKCNVNHSPAALFLLELELAVDEPEEMPVDEPLEGDQLEEATVGESVEFLPLDVASCQAINQESLSVVQVTLIKMRGQRVECLHQVKSPKSRSCTDQQSQSLDDIRLYKHQHPSLSATLSSDMSHSYTFGCSLEDKLSVYGCMYSTADCKTKSALYGKRSMNCLSLDLLGEDQLPEEFVV</sequence>
<dbReference type="InterPro" id="IPR035963">
    <property type="entry name" value="FERM_2"/>
</dbReference>
<dbReference type="STRING" id="44316.ENSEGOP00005012070"/>
<dbReference type="InterPro" id="IPR019748">
    <property type="entry name" value="FERM_central"/>
</dbReference>
<reference evidence="3 4" key="1">
    <citation type="journal article" date="2018" name="Proc. R. Soc. B">
        <title>A non-coding region near Follistatin controls head colour polymorphism in the Gouldian finch.</title>
        <authorList>
            <person name="Toomey M.B."/>
            <person name="Marques C.I."/>
            <person name="Andrade P."/>
            <person name="Araujo P.M."/>
            <person name="Sabatino S."/>
            <person name="Gazda M.A."/>
            <person name="Afonso S."/>
            <person name="Lopes R.J."/>
            <person name="Corbo J.C."/>
            <person name="Carneiro M."/>
        </authorList>
    </citation>
    <scope>NUCLEOTIDE SEQUENCE [LARGE SCALE GENOMIC DNA]</scope>
    <source>
        <strain evidence="3">Red01</strain>
        <tissue evidence="3">Muscle</tissue>
    </source>
</reference>
<feature type="compositionally biased region" description="Low complexity" evidence="1">
    <location>
        <begin position="376"/>
        <end position="387"/>
    </location>
</feature>
<evidence type="ECO:0000313" key="4">
    <source>
        <dbReference type="Proteomes" id="UP000276834"/>
    </source>
</evidence>
<keyword evidence="4" id="KW-1185">Reference proteome</keyword>
<dbReference type="Pfam" id="PF00373">
    <property type="entry name" value="FERM_M"/>
    <property type="match status" value="1"/>
</dbReference>
<dbReference type="CDD" id="cd14473">
    <property type="entry name" value="FERM_B-lobe"/>
    <property type="match status" value="1"/>
</dbReference>
<dbReference type="GO" id="GO:0098592">
    <property type="term" value="C:cytoplasmic side of apical plasma membrane"/>
    <property type="evidence" value="ECO:0007669"/>
    <property type="project" value="TreeGrafter"/>
</dbReference>
<dbReference type="FunFam" id="1.20.80.10:FF:000015">
    <property type="entry name" value="FERM domain-containing protein 6 isoform X2"/>
    <property type="match status" value="1"/>
</dbReference>
<gene>
    <name evidence="3" type="ORF">DV515_00010711</name>
</gene>
<dbReference type="AlphaFoldDB" id="A0A3L8S8H9"/>
<dbReference type="InterPro" id="IPR019749">
    <property type="entry name" value="Band_41_domain"/>
</dbReference>
<organism evidence="3 4">
    <name type="scientific">Chloebia gouldiae</name>
    <name type="common">Gouldian finch</name>
    <name type="synonym">Erythrura gouldiae</name>
    <dbReference type="NCBI Taxonomy" id="44316"/>
    <lineage>
        <taxon>Eukaryota</taxon>
        <taxon>Metazoa</taxon>
        <taxon>Chordata</taxon>
        <taxon>Craniata</taxon>
        <taxon>Vertebrata</taxon>
        <taxon>Euteleostomi</taxon>
        <taxon>Archelosauria</taxon>
        <taxon>Archosauria</taxon>
        <taxon>Dinosauria</taxon>
        <taxon>Saurischia</taxon>
        <taxon>Theropoda</taxon>
        <taxon>Coelurosauria</taxon>
        <taxon>Aves</taxon>
        <taxon>Neognathae</taxon>
        <taxon>Neoaves</taxon>
        <taxon>Telluraves</taxon>
        <taxon>Australaves</taxon>
        <taxon>Passeriformes</taxon>
        <taxon>Passeroidea</taxon>
        <taxon>Passeridae</taxon>
        <taxon>Chloebia</taxon>
    </lineage>
</organism>
<accession>A0A3L8S8H9</accession>
<dbReference type="EMBL" id="QUSF01000040">
    <property type="protein sequence ID" value="RLV98565.1"/>
    <property type="molecule type" value="Genomic_DNA"/>
</dbReference>
<dbReference type="InterPro" id="IPR047145">
    <property type="entry name" value="FRMD6-like"/>
</dbReference>
<evidence type="ECO:0000259" key="2">
    <source>
        <dbReference type="PROSITE" id="PS50057"/>
    </source>
</evidence>
<dbReference type="SMART" id="SM00295">
    <property type="entry name" value="B41"/>
    <property type="match status" value="1"/>
</dbReference>
<evidence type="ECO:0000256" key="1">
    <source>
        <dbReference type="SAM" id="MobiDB-lite"/>
    </source>
</evidence>
<dbReference type="PROSITE" id="PS50057">
    <property type="entry name" value="FERM_3"/>
    <property type="match status" value="1"/>
</dbReference>
<dbReference type="Gene3D" id="2.30.29.30">
    <property type="entry name" value="Pleckstrin-homology domain (PH domain)/Phosphotyrosine-binding domain (PTB)"/>
    <property type="match status" value="1"/>
</dbReference>
<feature type="domain" description="FERM" evidence="2">
    <location>
        <begin position="15"/>
        <end position="319"/>
    </location>
</feature>
<protein>
    <recommendedName>
        <fullName evidence="2">FERM domain-containing protein</fullName>
    </recommendedName>
</protein>
<dbReference type="Proteomes" id="UP000276834">
    <property type="component" value="Unassembled WGS sequence"/>
</dbReference>
<dbReference type="CDD" id="cd17197">
    <property type="entry name" value="FERM_F1_FRMD1"/>
    <property type="match status" value="1"/>
</dbReference>
<feature type="region of interest" description="Disordered" evidence="1">
    <location>
        <begin position="352"/>
        <end position="395"/>
    </location>
</feature>
<dbReference type="Gene3D" id="3.10.20.90">
    <property type="entry name" value="Phosphatidylinositol 3-kinase Catalytic Subunit, Chain A, domain 1"/>
    <property type="match status" value="1"/>
</dbReference>
<dbReference type="InterPro" id="IPR018979">
    <property type="entry name" value="FERM_N"/>
</dbReference>
<dbReference type="Pfam" id="PF09379">
    <property type="entry name" value="FERM_N"/>
    <property type="match status" value="1"/>
</dbReference>
<dbReference type="InterPro" id="IPR000299">
    <property type="entry name" value="FERM_domain"/>
</dbReference>
<feature type="compositionally biased region" description="Low complexity" evidence="1">
    <location>
        <begin position="419"/>
        <end position="433"/>
    </location>
</feature>
<dbReference type="SMART" id="SM01196">
    <property type="entry name" value="FERM_C"/>
    <property type="match status" value="1"/>
</dbReference>
<dbReference type="PANTHER" id="PTHR13429:SF7">
    <property type="entry name" value="FERM DOMAIN-CONTAINING PROTEIN 1"/>
    <property type="match status" value="1"/>
</dbReference>
<dbReference type="InterPro" id="IPR014352">
    <property type="entry name" value="FERM/acyl-CoA-bd_prot_sf"/>
</dbReference>
<dbReference type="SUPFAM" id="SSF54236">
    <property type="entry name" value="Ubiquitin-like"/>
    <property type="match status" value="1"/>
</dbReference>
<dbReference type="InterPro" id="IPR018980">
    <property type="entry name" value="FERM_PH-like_C"/>
</dbReference>
<comment type="caution">
    <text evidence="3">The sequence shown here is derived from an EMBL/GenBank/DDBJ whole genome shotgun (WGS) entry which is preliminary data.</text>
</comment>
<dbReference type="InterPro" id="IPR041781">
    <property type="entry name" value="FRMD6-FERM_C"/>
</dbReference>